<dbReference type="Pfam" id="PF01593">
    <property type="entry name" value="Amino_oxidase"/>
    <property type="match status" value="1"/>
</dbReference>
<name>A0A972GV17_9BACL</name>
<dbReference type="PANTHER" id="PTHR43563">
    <property type="entry name" value="AMINE OXIDASE"/>
    <property type="match status" value="1"/>
</dbReference>
<dbReference type="GO" id="GO:0016491">
    <property type="term" value="F:oxidoreductase activity"/>
    <property type="evidence" value="ECO:0007669"/>
    <property type="project" value="InterPro"/>
</dbReference>
<dbReference type="RefSeq" id="WP_216624927.1">
    <property type="nucleotide sequence ID" value="NZ_WHOD01000111.1"/>
</dbReference>
<sequence>MEESDFMVIGRFPERIVVIGAGIAGLVCTLELMKQGYNVRLLEANSQPGGRIYTMRDQFADGLFCEIGAAFIGAHHFLTLSYAQQAGVQLINLPVPNRSLSYIDGRLIIDSPTEPALWPVSLTAEERILGYAGMLEKYLKPGLKATGNPFLPGWPTKQAAQLDSMTMEEYLKGQGASSGAIKLFEIGYMQMLGDGIRKVSALQRLLDLKMASSERSAKTIVGGMDQLPKKLALTIGSNISYGCAVTHIEHSNKGVTIQFNNSGEVFTICCDRVIVAIPSTVLRTIHFSPPLSKEKNDVIQNQLSTSVTRTVIQSRTRFWNNLSSFTTVNTDLKIGWLLDATFTQTTSRRGLICSYSSGESAREIYRAGNFNSTVSEIKQVLPELSYNYEGGTVFSWDHNPYSRGAYAWYKPKQMIRMLPTLSAEQGRIYFAGDNTSLFPGWIEGAISSALRTVNQIIAGNSI</sequence>
<proteinExistence type="inferred from homology"/>
<dbReference type="InterPro" id="IPR002937">
    <property type="entry name" value="Amino_oxidase"/>
</dbReference>
<dbReference type="InterPro" id="IPR050703">
    <property type="entry name" value="Flavin_MAO"/>
</dbReference>
<evidence type="ECO:0000259" key="2">
    <source>
        <dbReference type="Pfam" id="PF01593"/>
    </source>
</evidence>
<evidence type="ECO:0000313" key="4">
    <source>
        <dbReference type="Proteomes" id="UP000641588"/>
    </source>
</evidence>
<accession>A0A972GV17</accession>
<dbReference type="SUPFAM" id="SSF51905">
    <property type="entry name" value="FAD/NAD(P)-binding domain"/>
    <property type="match status" value="1"/>
</dbReference>
<gene>
    <name evidence="3" type="ORF">GC093_29825</name>
</gene>
<feature type="domain" description="Amine oxidase" evidence="2">
    <location>
        <begin position="23"/>
        <end position="457"/>
    </location>
</feature>
<comment type="caution">
    <text evidence="3">The sequence shown here is derived from an EMBL/GenBank/DDBJ whole genome shotgun (WGS) entry which is preliminary data.</text>
</comment>
<dbReference type="InterPro" id="IPR036188">
    <property type="entry name" value="FAD/NAD-bd_sf"/>
</dbReference>
<evidence type="ECO:0000313" key="3">
    <source>
        <dbReference type="EMBL" id="NOU97399.1"/>
    </source>
</evidence>
<keyword evidence="4" id="KW-1185">Reference proteome</keyword>
<dbReference type="AlphaFoldDB" id="A0A972GV17"/>
<protein>
    <submittedName>
        <fullName evidence="3">NAD(P)-binding protein</fullName>
    </submittedName>
</protein>
<dbReference type="SUPFAM" id="SSF54373">
    <property type="entry name" value="FAD-linked reductases, C-terminal domain"/>
    <property type="match status" value="1"/>
</dbReference>
<dbReference type="EMBL" id="WHOD01000111">
    <property type="protein sequence ID" value="NOU97399.1"/>
    <property type="molecule type" value="Genomic_DNA"/>
</dbReference>
<organism evidence="3 4">
    <name type="scientific">Paenibacillus foliorum</name>
    <dbReference type="NCBI Taxonomy" id="2654974"/>
    <lineage>
        <taxon>Bacteria</taxon>
        <taxon>Bacillati</taxon>
        <taxon>Bacillota</taxon>
        <taxon>Bacilli</taxon>
        <taxon>Bacillales</taxon>
        <taxon>Paenibacillaceae</taxon>
        <taxon>Paenibacillus</taxon>
    </lineage>
</organism>
<comment type="similarity">
    <text evidence="1">Belongs to the flavin monoamine oxidase family.</text>
</comment>
<reference evidence="3" key="1">
    <citation type="submission" date="2019-10" db="EMBL/GenBank/DDBJ databases">
        <title>Description of Paenibacillus glebae sp. nov.</title>
        <authorList>
            <person name="Carlier A."/>
            <person name="Qi S."/>
        </authorList>
    </citation>
    <scope>NUCLEOTIDE SEQUENCE</scope>
    <source>
        <strain evidence="3">LMG 31456</strain>
    </source>
</reference>
<dbReference type="Gene3D" id="3.50.50.60">
    <property type="entry name" value="FAD/NAD(P)-binding domain"/>
    <property type="match status" value="1"/>
</dbReference>
<dbReference type="Proteomes" id="UP000641588">
    <property type="component" value="Unassembled WGS sequence"/>
</dbReference>
<dbReference type="PANTHER" id="PTHR43563:SF1">
    <property type="entry name" value="AMINE OXIDASE [FLAVIN-CONTAINING] B"/>
    <property type="match status" value="1"/>
</dbReference>
<evidence type="ECO:0000256" key="1">
    <source>
        <dbReference type="ARBA" id="ARBA00005995"/>
    </source>
</evidence>